<name>A0ABQ9DQW5_9PASS</name>
<dbReference type="PANTHER" id="PTHR33332">
    <property type="entry name" value="REVERSE TRANSCRIPTASE DOMAIN-CONTAINING PROTEIN"/>
    <property type="match status" value="1"/>
</dbReference>
<sequence length="158" mass="17614">MDCTLRKFAEGIKLGGVADTPESCAANQLDLDRLESWAERNLKKFNKGKCGIPHLGSNTPVHQYRLGADLMENSSTEKDLRILVDNKLSSNVPLWPRRPMVSSGARPVGQERNAVEENKKLYAIYDTRWNMAHDPDVCIMSLTVAASDANVWGMRLKG</sequence>
<dbReference type="EMBL" id="WHWB01032153">
    <property type="protein sequence ID" value="KAJ7426738.1"/>
    <property type="molecule type" value="Genomic_DNA"/>
</dbReference>
<organism evidence="1 2">
    <name type="scientific">Willisornis vidua</name>
    <name type="common">Xingu scale-backed antbird</name>
    <dbReference type="NCBI Taxonomy" id="1566151"/>
    <lineage>
        <taxon>Eukaryota</taxon>
        <taxon>Metazoa</taxon>
        <taxon>Chordata</taxon>
        <taxon>Craniata</taxon>
        <taxon>Vertebrata</taxon>
        <taxon>Euteleostomi</taxon>
        <taxon>Archelosauria</taxon>
        <taxon>Archosauria</taxon>
        <taxon>Dinosauria</taxon>
        <taxon>Saurischia</taxon>
        <taxon>Theropoda</taxon>
        <taxon>Coelurosauria</taxon>
        <taxon>Aves</taxon>
        <taxon>Neognathae</taxon>
        <taxon>Neoaves</taxon>
        <taxon>Telluraves</taxon>
        <taxon>Australaves</taxon>
        <taxon>Passeriformes</taxon>
        <taxon>Thamnophilidae</taxon>
        <taxon>Willisornis</taxon>
    </lineage>
</organism>
<gene>
    <name evidence="1" type="ORF">WISP_13252</name>
</gene>
<accession>A0ABQ9DQW5</accession>
<proteinExistence type="predicted"/>
<comment type="caution">
    <text evidence="1">The sequence shown here is derived from an EMBL/GenBank/DDBJ whole genome shotgun (WGS) entry which is preliminary data.</text>
</comment>
<reference evidence="1" key="1">
    <citation type="submission" date="2019-10" db="EMBL/GenBank/DDBJ databases">
        <authorList>
            <person name="Soares A.E.R."/>
            <person name="Aleixo A."/>
            <person name="Schneider P."/>
            <person name="Miyaki C.Y."/>
            <person name="Schneider M.P."/>
            <person name="Mello C."/>
            <person name="Vasconcelos A.T.R."/>
        </authorList>
    </citation>
    <scope>NUCLEOTIDE SEQUENCE</scope>
    <source>
        <tissue evidence="1">Muscle</tissue>
    </source>
</reference>
<dbReference type="Proteomes" id="UP001145742">
    <property type="component" value="Unassembled WGS sequence"/>
</dbReference>
<protein>
    <submittedName>
        <fullName evidence="1">Rna-directed dna polymerase from mobile element jockey-like</fullName>
    </submittedName>
</protein>
<evidence type="ECO:0000313" key="1">
    <source>
        <dbReference type="EMBL" id="KAJ7426738.1"/>
    </source>
</evidence>
<evidence type="ECO:0000313" key="2">
    <source>
        <dbReference type="Proteomes" id="UP001145742"/>
    </source>
</evidence>
<keyword evidence="2" id="KW-1185">Reference proteome</keyword>